<organism evidence="1">
    <name type="scientific">Anguilla anguilla</name>
    <name type="common">European freshwater eel</name>
    <name type="synonym">Muraena anguilla</name>
    <dbReference type="NCBI Taxonomy" id="7936"/>
    <lineage>
        <taxon>Eukaryota</taxon>
        <taxon>Metazoa</taxon>
        <taxon>Chordata</taxon>
        <taxon>Craniata</taxon>
        <taxon>Vertebrata</taxon>
        <taxon>Euteleostomi</taxon>
        <taxon>Actinopterygii</taxon>
        <taxon>Neopterygii</taxon>
        <taxon>Teleostei</taxon>
        <taxon>Anguilliformes</taxon>
        <taxon>Anguillidae</taxon>
        <taxon>Anguilla</taxon>
    </lineage>
</organism>
<protein>
    <submittedName>
        <fullName evidence="1">Uncharacterized protein</fullName>
    </submittedName>
</protein>
<dbReference type="AlphaFoldDB" id="A0A0E9TCB6"/>
<reference evidence="1" key="2">
    <citation type="journal article" date="2015" name="Fish Shellfish Immunol.">
        <title>Early steps in the European eel (Anguilla anguilla)-Vibrio vulnificus interaction in the gills: Role of the RtxA13 toxin.</title>
        <authorList>
            <person name="Callol A."/>
            <person name="Pajuelo D."/>
            <person name="Ebbesson L."/>
            <person name="Teles M."/>
            <person name="MacKenzie S."/>
            <person name="Amaro C."/>
        </authorList>
    </citation>
    <scope>NUCLEOTIDE SEQUENCE</scope>
</reference>
<dbReference type="EMBL" id="GBXM01057253">
    <property type="protein sequence ID" value="JAH51324.1"/>
    <property type="molecule type" value="Transcribed_RNA"/>
</dbReference>
<evidence type="ECO:0000313" key="1">
    <source>
        <dbReference type="EMBL" id="JAH51324.1"/>
    </source>
</evidence>
<accession>A0A0E9TCB6</accession>
<proteinExistence type="predicted"/>
<name>A0A0E9TCB6_ANGAN</name>
<reference evidence="1" key="1">
    <citation type="submission" date="2014-11" db="EMBL/GenBank/DDBJ databases">
        <authorList>
            <person name="Amaro Gonzalez C."/>
        </authorList>
    </citation>
    <scope>NUCLEOTIDE SEQUENCE</scope>
</reference>
<sequence length="21" mass="2539">MLRCLLLYSSNLSRFLPGLRW</sequence>